<dbReference type="Proteomes" id="UP001209229">
    <property type="component" value="Unassembled WGS sequence"/>
</dbReference>
<dbReference type="FunFam" id="1.10.287.130:FF:000038">
    <property type="entry name" value="Sensory transduction histidine kinase"/>
    <property type="match status" value="1"/>
</dbReference>
<dbReference type="SUPFAM" id="SSF47384">
    <property type="entry name" value="Homodimeric domain of signal transducing histidine kinase"/>
    <property type="match status" value="1"/>
</dbReference>
<evidence type="ECO:0000256" key="12">
    <source>
        <dbReference type="PROSITE-ProRule" id="PRU00169"/>
    </source>
</evidence>
<dbReference type="CDD" id="cd16922">
    <property type="entry name" value="HATPase_EvgS-ArcB-TorS-like"/>
    <property type="match status" value="1"/>
</dbReference>
<dbReference type="PANTHER" id="PTHR43047">
    <property type="entry name" value="TWO-COMPONENT HISTIDINE PROTEIN KINASE"/>
    <property type="match status" value="1"/>
</dbReference>
<dbReference type="PROSITE" id="PS50113">
    <property type="entry name" value="PAC"/>
    <property type="match status" value="2"/>
</dbReference>
<dbReference type="InterPro" id="IPR000014">
    <property type="entry name" value="PAS"/>
</dbReference>
<dbReference type="InterPro" id="IPR004358">
    <property type="entry name" value="Sig_transdc_His_kin-like_C"/>
</dbReference>
<dbReference type="Gene3D" id="3.30.450.20">
    <property type="entry name" value="PAS domain"/>
    <property type="match status" value="3"/>
</dbReference>
<dbReference type="PROSITE" id="PS50112">
    <property type="entry name" value="PAS"/>
    <property type="match status" value="1"/>
</dbReference>
<keyword evidence="4 12" id="KW-0597">Phosphoprotein</keyword>
<dbReference type="InterPro" id="IPR001610">
    <property type="entry name" value="PAC"/>
</dbReference>
<dbReference type="Pfam" id="PF01590">
    <property type="entry name" value="GAF"/>
    <property type="match status" value="1"/>
</dbReference>
<sequence length="1193" mass="136468">MKNNNEILQVFYEIAMSIGNSLDLNKMLKQALLTYLSKLNCTAVLLFSFNDFNKRSSLDLKYKLPYSLDLDKDIPELNGILSNVMLQVGNTTSVQGKLMNEQNYYLFDLPGYGLVILFRSSKFEDGIINSLVDINKKLASSCLACYNNEKLKLSERKYRELGELLPEMVCETDTKGRIIFANKYALEKMGYTKSDLDRGLTIFDYIDPEYKDKAKDYFNKALINSAITPRDYKALKKDGTIFPVIVYSNHITENSKNVGIRYIMVDISKRKEYEMQLHQYAEQLELTLLGNEAGLWQWDINSGNINYSARWRAILGESQKASESTISKHEKRIHKNDLDKVTNTLSKHLNGEIGIYQVEYRIRNKKKEYIWVQDTGKITEYDSDGAPVKMVGTLVNIHKRKQNELALHQNYLQQELLSDIALELNALTSFKNIINSILEKIGHHIGVSRVYIFEDAQDGTLTSNTYEWCNINVESQISELQEIPYDYIPSWKPMLINEGRVYSENIKELPQDLIDILEPQNIKSIIVYPLFVQGKFFGFIGFDECLRIKKWNKSELELLRTISGIIANAYERKISEQSLKESEAINRAILESIPDKLFHFSKNGQILNYKGSSTEYSFNKDFVNKNISEVFPKETASQMLSAIRSCIKSGFTRIEYSDTIQSETVFYEARLAKMNNNEVITIAGDISQRKKYESELKAERDKANQANQAKSEFLANMSHEIRTPMNAILGFSEALYLKVENSQHKKMLKSVLSSGNLLLSLLNDILDLSKIDAGKLVVSPQPMDLIYIVEEIKLLFLDKAHKKGIDVRVSISPNFPKAILLDEIRVKQVLFNLVGNALKFTHKGYIQVKIGFKQTSNDKGVLTLKIVDTGIGIPLNQQQMIFEAFQQQSGQLNRKYEGAGLGLAISKRLIEKMGGTISLKSKIQQGSTFAVTIPEVKITDKIIHLNDDASEYDNNIHFNTGTILVVDDVIVNIDTIENYLIELGLKVNSADNGEIALEILKYNKPDLILMDLRMPGMDGYQVTQKIKSNPSLNNIPVVAYTASVFGSEENENYKIFDDKLFKPVRKSDLIKLLTKYLEYEEYEVEKVMERTVVVDEKLELSDTTLNNLPIIIKELEEKFVPLWKEIKGSLVLFKIEEFAKNIESFANRFNVNTLQKWALQLLDDVENLDLESIKSNLIVFPELIDQLKEYQMK</sequence>
<evidence type="ECO:0000256" key="7">
    <source>
        <dbReference type="ARBA" id="ARBA00022777"/>
    </source>
</evidence>
<evidence type="ECO:0000313" key="17">
    <source>
        <dbReference type="EMBL" id="MCW3787470.1"/>
    </source>
</evidence>
<dbReference type="SMART" id="SM00065">
    <property type="entry name" value="GAF"/>
    <property type="match status" value="1"/>
</dbReference>
<evidence type="ECO:0000256" key="11">
    <source>
        <dbReference type="ARBA" id="ARBA00023306"/>
    </source>
</evidence>
<dbReference type="InterPro" id="IPR036097">
    <property type="entry name" value="HisK_dim/P_sf"/>
</dbReference>
<evidence type="ECO:0000259" key="13">
    <source>
        <dbReference type="PROSITE" id="PS50109"/>
    </source>
</evidence>
<proteinExistence type="predicted"/>
<dbReference type="Gene3D" id="3.30.450.40">
    <property type="match status" value="1"/>
</dbReference>
<dbReference type="SUPFAM" id="SSF55874">
    <property type="entry name" value="ATPase domain of HSP90 chaperone/DNA topoisomerase II/histidine kinase"/>
    <property type="match status" value="1"/>
</dbReference>
<comment type="caution">
    <text evidence="17">The sequence shown here is derived from an EMBL/GenBank/DDBJ whole genome shotgun (WGS) entry which is preliminary data.</text>
</comment>
<dbReference type="EMBL" id="JAPDPJ010000030">
    <property type="protein sequence ID" value="MCW3787470.1"/>
    <property type="molecule type" value="Genomic_DNA"/>
</dbReference>
<evidence type="ECO:0000256" key="1">
    <source>
        <dbReference type="ARBA" id="ARBA00000085"/>
    </source>
</evidence>
<dbReference type="PROSITE" id="PS50109">
    <property type="entry name" value="HIS_KIN"/>
    <property type="match status" value="1"/>
</dbReference>
<dbReference type="SUPFAM" id="SSF52172">
    <property type="entry name" value="CheY-like"/>
    <property type="match status" value="1"/>
</dbReference>
<dbReference type="CDD" id="cd00082">
    <property type="entry name" value="HisKA"/>
    <property type="match status" value="1"/>
</dbReference>
<dbReference type="Pfam" id="PF00072">
    <property type="entry name" value="Response_reg"/>
    <property type="match status" value="1"/>
</dbReference>
<dbReference type="EC" id="2.7.13.3" evidence="3"/>
<dbReference type="PROSITE" id="PS50110">
    <property type="entry name" value="RESPONSE_REGULATORY"/>
    <property type="match status" value="1"/>
</dbReference>
<dbReference type="SUPFAM" id="SSF55781">
    <property type="entry name" value="GAF domain-like"/>
    <property type="match status" value="1"/>
</dbReference>
<dbReference type="Pfam" id="PF00512">
    <property type="entry name" value="HisKA"/>
    <property type="match status" value="1"/>
</dbReference>
<evidence type="ECO:0000259" key="15">
    <source>
        <dbReference type="PROSITE" id="PS50112"/>
    </source>
</evidence>
<protein>
    <recommendedName>
        <fullName evidence="3">histidine kinase</fullName>
        <ecNumber evidence="3">2.7.13.3</ecNumber>
    </recommendedName>
</protein>
<dbReference type="InterPro" id="IPR001789">
    <property type="entry name" value="Sig_transdc_resp-reg_receiver"/>
</dbReference>
<dbReference type="SUPFAM" id="SSF55785">
    <property type="entry name" value="PYP-like sensor domain (PAS domain)"/>
    <property type="match status" value="3"/>
</dbReference>
<evidence type="ECO:0000259" key="14">
    <source>
        <dbReference type="PROSITE" id="PS50110"/>
    </source>
</evidence>
<feature type="domain" description="PAC" evidence="16">
    <location>
        <begin position="356"/>
        <end position="409"/>
    </location>
</feature>
<dbReference type="GO" id="GO:0005524">
    <property type="term" value="F:ATP binding"/>
    <property type="evidence" value="ECO:0007669"/>
    <property type="project" value="UniProtKB-KW"/>
</dbReference>
<dbReference type="InterPro" id="IPR035965">
    <property type="entry name" value="PAS-like_dom_sf"/>
</dbReference>
<dbReference type="Pfam" id="PF02518">
    <property type="entry name" value="HATPase_c"/>
    <property type="match status" value="1"/>
</dbReference>
<keyword evidence="8 17" id="KW-0067">ATP-binding</keyword>
<keyword evidence="9" id="KW-0902">Two-component regulatory system</keyword>
<dbReference type="FunFam" id="3.30.565.10:FF:000010">
    <property type="entry name" value="Sensor histidine kinase RcsC"/>
    <property type="match status" value="1"/>
</dbReference>
<dbReference type="InterPro" id="IPR003018">
    <property type="entry name" value="GAF"/>
</dbReference>
<dbReference type="InterPro" id="IPR003661">
    <property type="entry name" value="HisK_dim/P_dom"/>
</dbReference>
<dbReference type="Gene3D" id="3.30.565.10">
    <property type="entry name" value="Histidine kinase-like ATPase, C-terminal domain"/>
    <property type="match status" value="1"/>
</dbReference>
<evidence type="ECO:0000256" key="6">
    <source>
        <dbReference type="ARBA" id="ARBA00022741"/>
    </source>
</evidence>
<feature type="domain" description="PAC" evidence="16">
    <location>
        <begin position="228"/>
        <end position="279"/>
    </location>
</feature>
<evidence type="ECO:0000256" key="9">
    <source>
        <dbReference type="ARBA" id="ARBA00023012"/>
    </source>
</evidence>
<dbReference type="Gene3D" id="1.10.287.130">
    <property type="match status" value="1"/>
</dbReference>
<dbReference type="SMART" id="SM00387">
    <property type="entry name" value="HATPase_c"/>
    <property type="match status" value="1"/>
</dbReference>
<evidence type="ECO:0000256" key="5">
    <source>
        <dbReference type="ARBA" id="ARBA00022679"/>
    </source>
</evidence>
<keyword evidence="5" id="KW-0808">Transferase</keyword>
<dbReference type="InterPro" id="IPR005467">
    <property type="entry name" value="His_kinase_dom"/>
</dbReference>
<dbReference type="GO" id="GO:0000155">
    <property type="term" value="F:phosphorelay sensor kinase activity"/>
    <property type="evidence" value="ECO:0007669"/>
    <property type="project" value="InterPro"/>
</dbReference>
<dbReference type="Pfam" id="PF13426">
    <property type="entry name" value="PAS_9"/>
    <property type="match status" value="1"/>
</dbReference>
<feature type="domain" description="Response regulatory" evidence="14">
    <location>
        <begin position="962"/>
        <end position="1077"/>
    </location>
</feature>
<dbReference type="SMART" id="SM00448">
    <property type="entry name" value="REC"/>
    <property type="match status" value="1"/>
</dbReference>
<dbReference type="SMART" id="SM00086">
    <property type="entry name" value="PAC"/>
    <property type="match status" value="2"/>
</dbReference>
<dbReference type="InterPro" id="IPR000700">
    <property type="entry name" value="PAS-assoc_C"/>
</dbReference>
<keyword evidence="10" id="KW-0472">Membrane</keyword>
<dbReference type="Pfam" id="PF08447">
    <property type="entry name" value="PAS_3"/>
    <property type="match status" value="1"/>
</dbReference>
<keyword evidence="7" id="KW-0418">Kinase</keyword>
<evidence type="ECO:0000256" key="8">
    <source>
        <dbReference type="ARBA" id="ARBA00022840"/>
    </source>
</evidence>
<comment type="catalytic activity">
    <reaction evidence="1">
        <text>ATP + protein L-histidine = ADP + protein N-phospho-L-histidine.</text>
        <dbReference type="EC" id="2.7.13.3"/>
    </reaction>
</comment>
<evidence type="ECO:0000256" key="4">
    <source>
        <dbReference type="ARBA" id="ARBA00022553"/>
    </source>
</evidence>
<evidence type="ECO:0000259" key="16">
    <source>
        <dbReference type="PROSITE" id="PS50113"/>
    </source>
</evidence>
<dbReference type="PRINTS" id="PR00344">
    <property type="entry name" value="BCTRLSENSOR"/>
</dbReference>
<dbReference type="GO" id="GO:0009927">
    <property type="term" value="F:histidine phosphotransfer kinase activity"/>
    <property type="evidence" value="ECO:0007669"/>
    <property type="project" value="TreeGrafter"/>
</dbReference>
<evidence type="ECO:0000256" key="3">
    <source>
        <dbReference type="ARBA" id="ARBA00012438"/>
    </source>
</evidence>
<dbReference type="AlphaFoldDB" id="A0AAE3SFG6"/>
<dbReference type="SMART" id="SM00388">
    <property type="entry name" value="HisKA"/>
    <property type="match status" value="1"/>
</dbReference>
<keyword evidence="18" id="KW-1185">Reference proteome</keyword>
<dbReference type="PANTHER" id="PTHR43047:SF72">
    <property type="entry name" value="OSMOSENSING HISTIDINE PROTEIN KINASE SLN1"/>
    <property type="match status" value="1"/>
</dbReference>
<feature type="modified residue" description="4-aspartylphosphate" evidence="12">
    <location>
        <position position="1011"/>
    </location>
</feature>
<accession>A0AAE3SFG6</accession>
<keyword evidence="6" id="KW-0547">Nucleotide-binding</keyword>
<evidence type="ECO:0000256" key="2">
    <source>
        <dbReference type="ARBA" id="ARBA00004370"/>
    </source>
</evidence>
<dbReference type="InterPro" id="IPR011006">
    <property type="entry name" value="CheY-like_superfamily"/>
</dbReference>
<comment type="subcellular location">
    <subcellularLocation>
        <location evidence="2">Membrane</location>
    </subcellularLocation>
</comment>
<feature type="domain" description="Histidine kinase" evidence="13">
    <location>
        <begin position="716"/>
        <end position="937"/>
    </location>
</feature>
<dbReference type="RefSeq" id="WP_301191035.1">
    <property type="nucleotide sequence ID" value="NZ_JAPDPJ010000030.1"/>
</dbReference>
<gene>
    <name evidence="17" type="ORF">OM075_13400</name>
</gene>
<evidence type="ECO:0000313" key="18">
    <source>
        <dbReference type="Proteomes" id="UP001209229"/>
    </source>
</evidence>
<dbReference type="InterPro" id="IPR013655">
    <property type="entry name" value="PAS_fold_3"/>
</dbReference>
<dbReference type="CDD" id="cd17546">
    <property type="entry name" value="REC_hyHK_CKI1_RcsC-like"/>
    <property type="match status" value="1"/>
</dbReference>
<organism evidence="17 18">
    <name type="scientific">Plebeiibacterium sediminum</name>
    <dbReference type="NCBI Taxonomy" id="2992112"/>
    <lineage>
        <taxon>Bacteria</taxon>
        <taxon>Pseudomonadati</taxon>
        <taxon>Bacteroidota</taxon>
        <taxon>Bacteroidia</taxon>
        <taxon>Marinilabiliales</taxon>
        <taxon>Marinilabiliaceae</taxon>
        <taxon>Plebeiibacterium</taxon>
    </lineage>
</organism>
<dbReference type="SMART" id="SM00091">
    <property type="entry name" value="PAS"/>
    <property type="match status" value="3"/>
</dbReference>
<dbReference type="GO" id="GO:0005886">
    <property type="term" value="C:plasma membrane"/>
    <property type="evidence" value="ECO:0007669"/>
    <property type="project" value="TreeGrafter"/>
</dbReference>
<dbReference type="InterPro" id="IPR036890">
    <property type="entry name" value="HATPase_C_sf"/>
</dbReference>
<dbReference type="CDD" id="cd00130">
    <property type="entry name" value="PAS"/>
    <property type="match status" value="2"/>
</dbReference>
<dbReference type="InterPro" id="IPR003594">
    <property type="entry name" value="HATPase_dom"/>
</dbReference>
<name>A0AAE3SFG6_9BACT</name>
<keyword evidence="11" id="KW-0131">Cell cycle</keyword>
<feature type="domain" description="PAS" evidence="15">
    <location>
        <begin position="154"/>
        <end position="225"/>
    </location>
</feature>
<dbReference type="InterPro" id="IPR029016">
    <property type="entry name" value="GAF-like_dom_sf"/>
</dbReference>
<dbReference type="Gene3D" id="3.40.50.2300">
    <property type="match status" value="1"/>
</dbReference>
<dbReference type="NCBIfam" id="TIGR00229">
    <property type="entry name" value="sensory_box"/>
    <property type="match status" value="1"/>
</dbReference>
<reference evidence="17" key="1">
    <citation type="submission" date="2022-10" db="EMBL/GenBank/DDBJ databases">
        <authorList>
            <person name="Yu W.X."/>
        </authorList>
    </citation>
    <scope>NUCLEOTIDE SEQUENCE</scope>
    <source>
        <strain evidence="17">AAT</strain>
    </source>
</reference>
<evidence type="ECO:0000256" key="10">
    <source>
        <dbReference type="ARBA" id="ARBA00023136"/>
    </source>
</evidence>